<feature type="transmembrane region" description="Helical" evidence="1">
    <location>
        <begin position="321"/>
        <end position="344"/>
    </location>
</feature>
<feature type="transmembrane region" description="Helical" evidence="1">
    <location>
        <begin position="372"/>
        <end position="391"/>
    </location>
</feature>
<organism evidence="3 4">
    <name type="scientific">Senegalia massiliensis</name>
    <dbReference type="NCBI Taxonomy" id="1720316"/>
    <lineage>
        <taxon>Bacteria</taxon>
        <taxon>Bacillati</taxon>
        <taxon>Bacillota</taxon>
        <taxon>Clostridia</taxon>
        <taxon>Eubacteriales</taxon>
        <taxon>Clostridiaceae</taxon>
        <taxon>Senegalia</taxon>
    </lineage>
</organism>
<dbReference type="Proteomes" id="UP000467132">
    <property type="component" value="Unassembled WGS sequence"/>
</dbReference>
<comment type="caution">
    <text evidence="3">The sequence shown here is derived from an EMBL/GenBank/DDBJ whole genome shotgun (WGS) entry which is preliminary data.</text>
</comment>
<accession>A0A845QXU0</accession>
<dbReference type="InterPro" id="IPR011642">
    <property type="entry name" value="Gate_dom"/>
</dbReference>
<evidence type="ECO:0000259" key="2">
    <source>
        <dbReference type="Pfam" id="PF07670"/>
    </source>
</evidence>
<name>A0A845QXU0_9CLOT</name>
<feature type="transmembrane region" description="Helical" evidence="1">
    <location>
        <begin position="400"/>
        <end position="421"/>
    </location>
</feature>
<keyword evidence="1" id="KW-0812">Transmembrane</keyword>
<keyword evidence="1" id="KW-0472">Membrane</keyword>
<feature type="transmembrane region" description="Helical" evidence="1">
    <location>
        <begin position="64"/>
        <end position="83"/>
    </location>
</feature>
<proteinExistence type="predicted"/>
<protein>
    <submittedName>
        <fullName evidence="3">YjiH family protein</fullName>
    </submittedName>
</protein>
<feature type="transmembrane region" description="Helical" evidence="1">
    <location>
        <begin position="217"/>
        <end position="241"/>
    </location>
</feature>
<dbReference type="AlphaFoldDB" id="A0A845QXU0"/>
<gene>
    <name evidence="3" type="ORF">D3Z33_13075</name>
</gene>
<sequence length="455" mass="50171">MSDSDIGKIEKSNVRATDVVKFAIFSLIGALLFLFPIKYGNSFNIPVGIGIDFVKGYIHEYTKYIMLIFVVINAILTTINYFFKPNFIQENKWLNKVLVATPLYLVSRIIGAIVIVMVFFQLGPEAVISGSTGGTMLDLTMSLVSVLLVISYTMPLITDFGIMEFSGVLIRSLVKPLFTVPGRSAVDLMTSWFGASNAAVLLTERQYNTGYYSGREAAVIMTNFSLVSIPFCYIVATIIGIENLFTPFYLTIVVVGFILAAIIPRIPPLNKVTEDYNKETGKVINETVPQGKSKFAYAVETASLRAKDTTFSDVIKQGNDMFFSVIFGLAPIILSWGTISLILVEFTPVFNILAYPFGFYLDILGVEGAFELSPATLVGFADMFIPGLILAPSKIIETKFILGILSLVQIIYLTEVGVIIINSKVPIGFKELLFVFLERTVIAIPLIVLMTKLLL</sequence>
<keyword evidence="4" id="KW-1185">Reference proteome</keyword>
<feature type="transmembrane region" description="Helical" evidence="1">
    <location>
        <begin position="20"/>
        <end position="37"/>
    </location>
</feature>
<feature type="transmembrane region" description="Helical" evidence="1">
    <location>
        <begin position="103"/>
        <end position="123"/>
    </location>
</feature>
<dbReference type="OrthoDB" id="1633380at2"/>
<feature type="transmembrane region" description="Helical" evidence="1">
    <location>
        <begin position="433"/>
        <end position="454"/>
    </location>
</feature>
<evidence type="ECO:0000313" key="3">
    <source>
        <dbReference type="EMBL" id="NBI07787.1"/>
    </source>
</evidence>
<feature type="domain" description="Nucleoside transporter/FeoB GTPase Gate" evidence="2">
    <location>
        <begin position="142"/>
        <end position="241"/>
    </location>
</feature>
<reference evidence="3 4" key="1">
    <citation type="submission" date="2018-08" db="EMBL/GenBank/DDBJ databases">
        <title>Murine metabolic-syndrome-specific gut microbial biobank.</title>
        <authorList>
            <person name="Liu C."/>
        </authorList>
    </citation>
    <scope>NUCLEOTIDE SEQUENCE [LARGE SCALE GENOMIC DNA]</scope>
    <source>
        <strain evidence="3 4">583</strain>
    </source>
</reference>
<feature type="transmembrane region" description="Helical" evidence="1">
    <location>
        <begin position="135"/>
        <end position="157"/>
    </location>
</feature>
<keyword evidence="1" id="KW-1133">Transmembrane helix</keyword>
<feature type="transmembrane region" description="Helical" evidence="1">
    <location>
        <begin position="248"/>
        <end position="266"/>
    </location>
</feature>
<dbReference type="RefSeq" id="WP_160198257.1">
    <property type="nucleotide sequence ID" value="NZ_QXXA01000015.1"/>
</dbReference>
<dbReference type="Pfam" id="PF07670">
    <property type="entry name" value="Gate"/>
    <property type="match status" value="1"/>
</dbReference>
<dbReference type="EMBL" id="QXXA01000015">
    <property type="protein sequence ID" value="NBI07787.1"/>
    <property type="molecule type" value="Genomic_DNA"/>
</dbReference>
<evidence type="ECO:0000256" key="1">
    <source>
        <dbReference type="SAM" id="Phobius"/>
    </source>
</evidence>
<evidence type="ECO:0000313" key="4">
    <source>
        <dbReference type="Proteomes" id="UP000467132"/>
    </source>
</evidence>